<dbReference type="Pfam" id="PF13521">
    <property type="entry name" value="AAA_28"/>
    <property type="match status" value="1"/>
</dbReference>
<sequence>MTVAVQNGPRFVLTGGPGSGKTTLIEELRARGHAAAPEAGRGVIRDQMAVGGRALPWIDPPLFAELMLSWEMRSYREAAPRPEPVFFDRGVPDVVGYLRLLGLPVPEHITVAARDVRYAPQVFVAPPWPDIFTGDAERRQDLDEAERTHASMVRTYTDLGYRLVELPRTDVATRADFVLDRTLD</sequence>
<dbReference type="SUPFAM" id="SSF52540">
    <property type="entry name" value="P-loop containing nucleoside triphosphate hydrolases"/>
    <property type="match status" value="1"/>
</dbReference>
<dbReference type="Gene3D" id="3.40.50.300">
    <property type="entry name" value="P-loop containing nucleotide triphosphate hydrolases"/>
    <property type="match status" value="1"/>
</dbReference>
<dbReference type="EMBL" id="BSQG01000010">
    <property type="protein sequence ID" value="GLU49894.1"/>
    <property type="molecule type" value="Genomic_DNA"/>
</dbReference>
<dbReference type="RefSeq" id="WP_285761437.1">
    <property type="nucleotide sequence ID" value="NZ_BSQG01000010.1"/>
</dbReference>
<dbReference type="Proteomes" id="UP001165092">
    <property type="component" value="Unassembled WGS sequence"/>
</dbReference>
<reference evidence="2" key="1">
    <citation type="submission" date="2023-02" db="EMBL/GenBank/DDBJ databases">
        <title>Nocardiopsis ansamitocini NBRC 112285.</title>
        <authorList>
            <person name="Ichikawa N."/>
            <person name="Sato H."/>
            <person name="Tonouchi N."/>
        </authorList>
    </citation>
    <scope>NUCLEOTIDE SEQUENCE</scope>
    <source>
        <strain evidence="2">NBRC 112285</strain>
    </source>
</reference>
<feature type="domain" description="NadR/Ttd14 AAA" evidence="1">
    <location>
        <begin position="10"/>
        <end position="174"/>
    </location>
</feature>
<organism evidence="2 3">
    <name type="scientific">Nocardiopsis ansamitocini</name>
    <dbReference type="NCBI Taxonomy" id="1670832"/>
    <lineage>
        <taxon>Bacteria</taxon>
        <taxon>Bacillati</taxon>
        <taxon>Actinomycetota</taxon>
        <taxon>Actinomycetes</taxon>
        <taxon>Streptosporangiales</taxon>
        <taxon>Nocardiopsidaceae</taxon>
        <taxon>Nocardiopsis</taxon>
    </lineage>
</organism>
<evidence type="ECO:0000259" key="1">
    <source>
        <dbReference type="Pfam" id="PF13521"/>
    </source>
</evidence>
<proteinExistence type="predicted"/>
<comment type="caution">
    <text evidence="2">The sequence shown here is derived from an EMBL/GenBank/DDBJ whole genome shotgun (WGS) entry which is preliminary data.</text>
</comment>
<evidence type="ECO:0000313" key="3">
    <source>
        <dbReference type="Proteomes" id="UP001165092"/>
    </source>
</evidence>
<gene>
    <name evidence="2" type="ORF">Nans01_42450</name>
</gene>
<dbReference type="InterPro" id="IPR038727">
    <property type="entry name" value="NadR/Ttd14_AAA_dom"/>
</dbReference>
<name>A0A9W6UKF1_9ACTN</name>
<dbReference type="InterPro" id="IPR027417">
    <property type="entry name" value="P-loop_NTPase"/>
</dbReference>
<protein>
    <submittedName>
        <fullName evidence="2">ATPase</fullName>
    </submittedName>
</protein>
<accession>A0A9W6UKF1</accession>
<dbReference type="AlphaFoldDB" id="A0A9W6UKF1"/>
<evidence type="ECO:0000313" key="2">
    <source>
        <dbReference type="EMBL" id="GLU49894.1"/>
    </source>
</evidence>
<keyword evidence="3" id="KW-1185">Reference proteome</keyword>